<evidence type="ECO:0008006" key="4">
    <source>
        <dbReference type="Google" id="ProtNLM"/>
    </source>
</evidence>
<dbReference type="AlphaFoldDB" id="A0A3D9FFU0"/>
<evidence type="ECO:0000313" key="2">
    <source>
        <dbReference type="EMBL" id="RED15961.1"/>
    </source>
</evidence>
<proteinExistence type="predicted"/>
<sequence>MVGLANSFTSRPVATIEMGKSIMLMKNMAAAAALSTVAIATAPAQAQNYNLDPNYGTIQLNAGFADDPRLIELSSGGNIDASSVGGGCRGYVSNAPDVRVVYSSGSLPLMFSVASDADTTLVVNAPDGRWYCDDDGGSGLNPALRFDRPLSGRYEVWVGTYGSTSLQSAILGISELYNDISDRPAGNVGGAPDFSLDPNYGSVSLNAGFTPDPHRIRLQSGGPIDASTLGSSCRGYVSRAPDYRVRYSSGRFPLIISAESSADTTLVINGPDGSWYCDDDGGIGLNPSIRFNTPGSGQYDIWVGTYGDTQLESAILDISELYSN</sequence>
<feature type="signal peptide" evidence="1">
    <location>
        <begin position="1"/>
        <end position="46"/>
    </location>
</feature>
<reference evidence="2 3" key="1">
    <citation type="submission" date="2018-07" db="EMBL/GenBank/DDBJ databases">
        <title>Genomic Encyclopedia of Type Strains, Phase IV (KMG-IV): sequencing the most valuable type-strain genomes for metagenomic binning, comparative biology and taxonomic classification.</title>
        <authorList>
            <person name="Goeker M."/>
        </authorList>
    </citation>
    <scope>NUCLEOTIDE SEQUENCE [LARGE SCALE GENOMIC DNA]</scope>
    <source>
        <strain evidence="2 3">DSM 26725</strain>
    </source>
</reference>
<evidence type="ECO:0000313" key="3">
    <source>
        <dbReference type="Proteomes" id="UP000256310"/>
    </source>
</evidence>
<comment type="caution">
    <text evidence="2">The sequence shown here is derived from an EMBL/GenBank/DDBJ whole genome shotgun (WGS) entry which is preliminary data.</text>
</comment>
<gene>
    <name evidence="2" type="ORF">DFR46_0970</name>
</gene>
<dbReference type="EMBL" id="QRDP01000004">
    <property type="protein sequence ID" value="RED15961.1"/>
    <property type="molecule type" value="Genomic_DNA"/>
</dbReference>
<feature type="chain" id="PRO_5017566578" description="Pre-peptidase" evidence="1">
    <location>
        <begin position="47"/>
        <end position="324"/>
    </location>
</feature>
<name>A0A3D9FFU0_9SPHN</name>
<protein>
    <recommendedName>
        <fullName evidence="4">Pre-peptidase</fullName>
    </recommendedName>
</protein>
<dbReference type="Proteomes" id="UP000256310">
    <property type="component" value="Unassembled WGS sequence"/>
</dbReference>
<keyword evidence="3" id="KW-1185">Reference proteome</keyword>
<keyword evidence="1" id="KW-0732">Signal</keyword>
<organism evidence="2 3">
    <name type="scientific">Parasphingopyxis lamellibrachiae</name>
    <dbReference type="NCBI Taxonomy" id="680125"/>
    <lineage>
        <taxon>Bacteria</taxon>
        <taxon>Pseudomonadati</taxon>
        <taxon>Pseudomonadota</taxon>
        <taxon>Alphaproteobacteria</taxon>
        <taxon>Sphingomonadales</taxon>
        <taxon>Sphingomonadaceae</taxon>
        <taxon>Parasphingopyxis</taxon>
    </lineage>
</organism>
<evidence type="ECO:0000256" key="1">
    <source>
        <dbReference type="SAM" id="SignalP"/>
    </source>
</evidence>
<accession>A0A3D9FFU0</accession>